<dbReference type="AlphaFoldDB" id="A0A7S0ZFJ2"/>
<protein>
    <submittedName>
        <fullName evidence="1">Uncharacterized protein</fullName>
    </submittedName>
</protein>
<proteinExistence type="predicted"/>
<sequence>MDESLRCLVNVKSSIDLIEFAKESEFIAISVASDTKNSWTRSGKIPIRNRNVFCDRNGVHEFLLMRKSDENVMETKEIQVQLYFDRANTGILHVSVDDMKKRDVLNASNLIWTQVINDTSYQMYFIQSCMLKMRHEKKNSIPLLIGSRIMSSDLMHAQVISPYECVKVRIPEPFESQEFVVAVRMKHKIVVIGKGDLMSLKTMKEWNPIAISKKIHRIHPYLYREGVMNCVIFSNRKLSKNQIQFMLKERGIALHSEYTNALIDHEMQERWMLFDVQLAGISVCILSDENRIQGNDLVLNSRSNLLEMIQLSVVGIEITCAIRLLNCELIRCLGSIDLIQIDNQFQRSFPVLSHSQLCESTRENAQNNRMISIKLVSQEPPNQSVLSHRYARSLYIHTKINPIEVNIDPNLLWMLSNVVSSSNTSRLSNEIENQHETPLVQVDQQSLKLTLIKDLSISRIQVLVSILRFDSLLNNSFLMRYLSPLIGFHHGMIHIAPAFLHNVELSSLSQQLAPHYIRESVTTFMWLMMGSNVMNSVRLLRNEFPSLSVVAFHTGLFDAVDTAIHESIRIVFSLLPISITQRFAMNSNGELGYLENQSTRKRIVQSIDALVERIESVFELNYTETREVHENSEVSSILSSEMSSRRRSTKWKRMESRLEKNIALISRLGKVWMVVVSRMIVFCGEYVSMLVSQSTMYERKWRIRSKALNAPRMYGGFDGKGLIEFTNESKVLGETVLEYYREDRNEKFDWFMIVSEDCAVLMSTVRILKLKLSAFDEEQRNSIRKLIQKQNAVHVASRWKLIECQRRSEIVSVIQMKSCSTVSLICIPFKVHSNRLKSYFTSPKSSKAVQKSANSIQCYFETTIIECQNEMLVECVAQKIQNSLNNSLPKDHLKKEHILTRNQVLLL</sequence>
<accession>A0A7S0ZFJ2</accession>
<name>A0A7S0ZFJ2_9RHOD</name>
<organism evidence="1">
    <name type="scientific">Timspurckia oligopyrenoides</name>
    <dbReference type="NCBI Taxonomy" id="708627"/>
    <lineage>
        <taxon>Eukaryota</taxon>
        <taxon>Rhodophyta</taxon>
        <taxon>Bangiophyceae</taxon>
        <taxon>Porphyridiales</taxon>
        <taxon>Porphyridiaceae</taxon>
        <taxon>Timspurckia</taxon>
    </lineage>
</organism>
<dbReference type="EMBL" id="HBFP01006460">
    <property type="protein sequence ID" value="CAD8820216.1"/>
    <property type="molecule type" value="Transcribed_RNA"/>
</dbReference>
<reference evidence="1" key="1">
    <citation type="submission" date="2021-01" db="EMBL/GenBank/DDBJ databases">
        <authorList>
            <person name="Corre E."/>
            <person name="Pelletier E."/>
            <person name="Niang G."/>
            <person name="Scheremetjew M."/>
            <person name="Finn R."/>
            <person name="Kale V."/>
            <person name="Holt S."/>
            <person name="Cochrane G."/>
            <person name="Meng A."/>
            <person name="Brown T."/>
            <person name="Cohen L."/>
        </authorList>
    </citation>
    <scope>NUCLEOTIDE SEQUENCE</scope>
    <source>
        <strain evidence="1">CCMP3278</strain>
    </source>
</reference>
<evidence type="ECO:0000313" key="1">
    <source>
        <dbReference type="EMBL" id="CAD8820216.1"/>
    </source>
</evidence>
<gene>
    <name evidence="1" type="ORF">TOLI1172_LOCUS4607</name>
</gene>